<name>A0A0M0HB15_ANEMI</name>
<dbReference type="AlphaFoldDB" id="A0A0M0HB15"/>
<dbReference type="CDD" id="cd02440">
    <property type="entry name" value="AdoMet_MTases"/>
    <property type="match status" value="1"/>
</dbReference>
<accession>A0A0M0HB15</accession>
<dbReference type="RefSeq" id="WP_043063825.1">
    <property type="nucleotide sequence ID" value="NZ_BJOA01000082.1"/>
</dbReference>
<dbReference type="Proteomes" id="UP000037269">
    <property type="component" value="Unassembled WGS sequence"/>
</dbReference>
<gene>
    <name evidence="2" type="ORF">AF333_00725</name>
    <name evidence="3" type="ORF">SAMN04487909_105139</name>
</gene>
<reference evidence="3 5" key="2">
    <citation type="submission" date="2016-10" db="EMBL/GenBank/DDBJ databases">
        <authorList>
            <person name="de Groot N.N."/>
        </authorList>
    </citation>
    <scope>NUCLEOTIDE SEQUENCE [LARGE SCALE GENOMIC DNA]</scope>
    <source>
        <strain evidence="3 5">DSM 2895</strain>
    </source>
</reference>
<dbReference type="Gene3D" id="3.40.50.150">
    <property type="entry name" value="Vaccinia Virus protein VP39"/>
    <property type="match status" value="1"/>
</dbReference>
<dbReference type="OrthoDB" id="9805585at2"/>
<keyword evidence="4" id="KW-1185">Reference proteome</keyword>
<sequence>MGKFLFLYKFLTSPRSIGSITPSSRFLARAMVKPVDFSKAKAIAELGAGTGIFTSYLNQYKSNDCQVVVFEKDDKMRHQLEATYPELHYYNNASEIHQIASNLGIEGFDYILSGLPFANFPQELRDKIMDGVEKSLKPNGLFIAFQYSHQMKQQLTKRFEQIDIDFVPFNIPPAFVYRCKKQAPSSIEQDRKAY</sequence>
<evidence type="ECO:0000313" key="5">
    <source>
        <dbReference type="Proteomes" id="UP000182836"/>
    </source>
</evidence>
<proteinExistence type="predicted"/>
<dbReference type="InterPro" id="IPR029063">
    <property type="entry name" value="SAM-dependent_MTases_sf"/>
</dbReference>
<evidence type="ECO:0000313" key="3">
    <source>
        <dbReference type="EMBL" id="SDI56963.1"/>
    </source>
</evidence>
<dbReference type="EMBL" id="LGUG01000002">
    <property type="protein sequence ID" value="KON99293.1"/>
    <property type="molecule type" value="Genomic_DNA"/>
</dbReference>
<dbReference type="Proteomes" id="UP000182836">
    <property type="component" value="Unassembled WGS sequence"/>
</dbReference>
<reference evidence="2 4" key="1">
    <citation type="submission" date="2015-07" db="EMBL/GenBank/DDBJ databases">
        <title>Fjat-14205 dsm 2895.</title>
        <authorList>
            <person name="Liu B."/>
            <person name="Wang J."/>
            <person name="Zhu Y."/>
            <person name="Liu G."/>
            <person name="Chen Q."/>
            <person name="Chen Z."/>
            <person name="Lan J."/>
            <person name="Che J."/>
            <person name="Ge C."/>
            <person name="Shi H."/>
            <person name="Pan Z."/>
            <person name="Liu X."/>
        </authorList>
    </citation>
    <scope>NUCLEOTIDE SEQUENCE [LARGE SCALE GENOMIC DNA]</scope>
    <source>
        <strain evidence="2 4">DSM 2895</strain>
    </source>
</reference>
<dbReference type="Pfam" id="PF13649">
    <property type="entry name" value="Methyltransf_25"/>
    <property type="match status" value="1"/>
</dbReference>
<dbReference type="PATRIC" id="fig|47500.12.peg.1391"/>
<keyword evidence="2" id="KW-0808">Transferase</keyword>
<dbReference type="InterPro" id="IPR041698">
    <property type="entry name" value="Methyltransf_25"/>
</dbReference>
<dbReference type="GO" id="GO:0008168">
    <property type="term" value="F:methyltransferase activity"/>
    <property type="evidence" value="ECO:0007669"/>
    <property type="project" value="UniProtKB-KW"/>
</dbReference>
<evidence type="ECO:0000313" key="2">
    <source>
        <dbReference type="EMBL" id="KON99293.1"/>
    </source>
</evidence>
<protein>
    <submittedName>
        <fullName evidence="3">Phospholipid N-methyltransferase</fullName>
    </submittedName>
    <submittedName>
        <fullName evidence="2">Phospholipid methyltransferase</fullName>
    </submittedName>
</protein>
<dbReference type="GeneID" id="42303740"/>
<evidence type="ECO:0000313" key="4">
    <source>
        <dbReference type="Proteomes" id="UP000037269"/>
    </source>
</evidence>
<dbReference type="GO" id="GO:0032259">
    <property type="term" value="P:methylation"/>
    <property type="evidence" value="ECO:0007669"/>
    <property type="project" value="UniProtKB-KW"/>
</dbReference>
<evidence type="ECO:0000259" key="1">
    <source>
        <dbReference type="Pfam" id="PF13649"/>
    </source>
</evidence>
<organism evidence="2 4">
    <name type="scientific">Aneurinibacillus migulanus</name>
    <name type="common">Bacillus migulanus</name>
    <dbReference type="NCBI Taxonomy" id="47500"/>
    <lineage>
        <taxon>Bacteria</taxon>
        <taxon>Bacillati</taxon>
        <taxon>Bacillota</taxon>
        <taxon>Bacilli</taxon>
        <taxon>Bacillales</taxon>
        <taxon>Paenibacillaceae</taxon>
        <taxon>Aneurinibacillus group</taxon>
        <taxon>Aneurinibacillus</taxon>
    </lineage>
</organism>
<dbReference type="STRING" id="47500.AF333_00725"/>
<dbReference type="EMBL" id="FNED01000005">
    <property type="protein sequence ID" value="SDI56963.1"/>
    <property type="molecule type" value="Genomic_DNA"/>
</dbReference>
<feature type="domain" description="Methyltransferase" evidence="1">
    <location>
        <begin position="43"/>
        <end position="140"/>
    </location>
</feature>
<keyword evidence="2" id="KW-0489">Methyltransferase</keyword>
<dbReference type="SUPFAM" id="SSF53335">
    <property type="entry name" value="S-adenosyl-L-methionine-dependent methyltransferases"/>
    <property type="match status" value="1"/>
</dbReference>